<dbReference type="Pfam" id="PF07690">
    <property type="entry name" value="MFS_1"/>
    <property type="match status" value="1"/>
</dbReference>
<keyword evidence="3 7" id="KW-0812">Transmembrane</keyword>
<feature type="transmembrane region" description="Helical" evidence="7">
    <location>
        <begin position="310"/>
        <end position="335"/>
    </location>
</feature>
<dbReference type="EMBL" id="CABFNO020001545">
    <property type="protein sequence ID" value="CAG9997259.1"/>
    <property type="molecule type" value="Genomic_DNA"/>
</dbReference>
<evidence type="ECO:0000256" key="7">
    <source>
        <dbReference type="SAM" id="Phobius"/>
    </source>
</evidence>
<evidence type="ECO:0000256" key="1">
    <source>
        <dbReference type="ARBA" id="ARBA00004141"/>
    </source>
</evidence>
<reference evidence="9 10" key="2">
    <citation type="submission" date="2021-10" db="EMBL/GenBank/DDBJ databases">
        <authorList>
            <person name="Piombo E."/>
        </authorList>
    </citation>
    <scope>NUCLEOTIDE SEQUENCE [LARGE SCALE GENOMIC DNA]</scope>
</reference>
<evidence type="ECO:0000256" key="4">
    <source>
        <dbReference type="ARBA" id="ARBA00022989"/>
    </source>
</evidence>
<feature type="transmembrane region" description="Helical" evidence="7">
    <location>
        <begin position="75"/>
        <end position="98"/>
    </location>
</feature>
<organism evidence="9 10">
    <name type="scientific">Clonostachys byssicola</name>
    <dbReference type="NCBI Taxonomy" id="160290"/>
    <lineage>
        <taxon>Eukaryota</taxon>
        <taxon>Fungi</taxon>
        <taxon>Dikarya</taxon>
        <taxon>Ascomycota</taxon>
        <taxon>Pezizomycotina</taxon>
        <taxon>Sordariomycetes</taxon>
        <taxon>Hypocreomycetidae</taxon>
        <taxon>Hypocreales</taxon>
        <taxon>Bionectriaceae</taxon>
        <taxon>Clonostachys</taxon>
    </lineage>
</organism>
<feature type="transmembrane region" description="Helical" evidence="7">
    <location>
        <begin position="139"/>
        <end position="161"/>
    </location>
</feature>
<protein>
    <recommendedName>
        <fullName evidence="8">Major facilitator superfamily (MFS) profile domain-containing protein</fullName>
    </recommendedName>
</protein>
<comment type="subcellular location">
    <subcellularLocation>
        <location evidence="1">Membrane</location>
        <topology evidence="1">Multi-pass membrane protein</topology>
    </subcellularLocation>
</comment>
<dbReference type="InterPro" id="IPR036259">
    <property type="entry name" value="MFS_trans_sf"/>
</dbReference>
<keyword evidence="5 7" id="KW-0472">Membrane</keyword>
<evidence type="ECO:0000259" key="8">
    <source>
        <dbReference type="PROSITE" id="PS50850"/>
    </source>
</evidence>
<feature type="region of interest" description="Disordered" evidence="6">
    <location>
        <begin position="1"/>
        <end position="29"/>
    </location>
</feature>
<feature type="transmembrane region" description="Helical" evidence="7">
    <location>
        <begin position="241"/>
        <end position="262"/>
    </location>
</feature>
<feature type="transmembrane region" description="Helical" evidence="7">
    <location>
        <begin position="110"/>
        <end position="132"/>
    </location>
</feature>
<feature type="transmembrane region" description="Helical" evidence="7">
    <location>
        <begin position="464"/>
        <end position="488"/>
    </location>
</feature>
<evidence type="ECO:0000256" key="5">
    <source>
        <dbReference type="ARBA" id="ARBA00023136"/>
    </source>
</evidence>
<dbReference type="AlphaFoldDB" id="A0A9N9Y8H0"/>
<dbReference type="Proteomes" id="UP000754883">
    <property type="component" value="Unassembled WGS sequence"/>
</dbReference>
<dbReference type="PANTHER" id="PTHR43791:SF41">
    <property type="entry name" value="MAJOR FACILITATOR SUPERFAMILY (MFS) PROFILE DOMAIN-CONTAINING PROTEIN"/>
    <property type="match status" value="1"/>
</dbReference>
<evidence type="ECO:0000313" key="9">
    <source>
        <dbReference type="EMBL" id="CAG9997259.1"/>
    </source>
</evidence>
<evidence type="ECO:0000313" key="10">
    <source>
        <dbReference type="Proteomes" id="UP000754883"/>
    </source>
</evidence>
<reference evidence="10" key="1">
    <citation type="submission" date="2019-06" db="EMBL/GenBank/DDBJ databases">
        <authorList>
            <person name="Broberg M."/>
        </authorList>
    </citation>
    <scope>NUCLEOTIDE SEQUENCE [LARGE SCALE GENOMIC DNA]</scope>
</reference>
<sequence>MSSAEEKKMPVAGEDAIHPVTSNQVARGDDNIKQAQSKEADQAAKFLASVGPFPPMTPEQEKAIVRKIDRWMIPLLLFMGLFAAVDKVQLATGALYGFKEDNNLHGQDYSWLGSILSLGMLVGIWPSTYLIHRLPAGKYLSACSMCWSLMTLCIAACHNWAGLMVLRFLMGVFEAIISPGATLLISVFWKKSEQPIRNGKLKTMVSDMYPVIMTVFSSVVNGFLSWVIGKIPADAPLARWQYLYLLTGSMNVLYSIFMIFYLPDSPINAHFLTVEERWHAVQRLAENRTGIDSSEWKWDQAWEAVLDVKIWIMFFFNIAVNVPNGGLITFGALIINNLGFDAQTSALLSMPNGVISSASGFLASYLAAKWQGRRTFVVMLATLVPLLGTALVYALPRSSTGGQMFGLYLMYCYWAPYVTAISLPQANTAGSTKKVVTYGILLLGYGAGNLIGPQTFREAQAPTYTGGTIAMLSCYCTAILLMGLYFIVARLENHRKDKKYGKAHQVEKENMDALVEVYQDLSDKKQEDFRYTH</sequence>
<gene>
    <name evidence="9" type="ORF">CBYS24578_00016778</name>
</gene>
<evidence type="ECO:0000256" key="6">
    <source>
        <dbReference type="SAM" id="MobiDB-lite"/>
    </source>
</evidence>
<feature type="transmembrane region" description="Helical" evidence="7">
    <location>
        <begin position="405"/>
        <end position="423"/>
    </location>
</feature>
<keyword evidence="2" id="KW-0813">Transport</keyword>
<dbReference type="PANTHER" id="PTHR43791">
    <property type="entry name" value="PERMEASE-RELATED"/>
    <property type="match status" value="1"/>
</dbReference>
<dbReference type="OrthoDB" id="6730379at2759"/>
<name>A0A9N9Y8H0_9HYPO</name>
<dbReference type="PROSITE" id="PS50850">
    <property type="entry name" value="MFS"/>
    <property type="match status" value="1"/>
</dbReference>
<feature type="transmembrane region" description="Helical" evidence="7">
    <location>
        <begin position="347"/>
        <end position="368"/>
    </location>
</feature>
<comment type="caution">
    <text evidence="9">The sequence shown here is derived from an EMBL/GenBank/DDBJ whole genome shotgun (WGS) entry which is preliminary data.</text>
</comment>
<dbReference type="InterPro" id="IPR020846">
    <property type="entry name" value="MFS_dom"/>
</dbReference>
<dbReference type="Gene3D" id="1.20.1250.20">
    <property type="entry name" value="MFS general substrate transporter like domains"/>
    <property type="match status" value="2"/>
</dbReference>
<evidence type="ECO:0000256" key="2">
    <source>
        <dbReference type="ARBA" id="ARBA00022448"/>
    </source>
</evidence>
<feature type="transmembrane region" description="Helical" evidence="7">
    <location>
        <begin position="167"/>
        <end position="189"/>
    </location>
</feature>
<dbReference type="GO" id="GO:0016020">
    <property type="term" value="C:membrane"/>
    <property type="evidence" value="ECO:0007669"/>
    <property type="project" value="UniProtKB-SubCell"/>
</dbReference>
<dbReference type="InterPro" id="IPR011701">
    <property type="entry name" value="MFS"/>
</dbReference>
<feature type="domain" description="Major facilitator superfamily (MFS) profile" evidence="8">
    <location>
        <begin position="72"/>
        <end position="492"/>
    </location>
</feature>
<feature type="transmembrane region" description="Helical" evidence="7">
    <location>
        <begin position="375"/>
        <end position="393"/>
    </location>
</feature>
<feature type="transmembrane region" description="Helical" evidence="7">
    <location>
        <begin position="209"/>
        <end position="229"/>
    </location>
</feature>
<proteinExistence type="predicted"/>
<dbReference type="SUPFAM" id="SSF103473">
    <property type="entry name" value="MFS general substrate transporter"/>
    <property type="match status" value="1"/>
</dbReference>
<keyword evidence="4 7" id="KW-1133">Transmembrane helix</keyword>
<accession>A0A9N9Y8H0</accession>
<dbReference type="GO" id="GO:0022857">
    <property type="term" value="F:transmembrane transporter activity"/>
    <property type="evidence" value="ECO:0007669"/>
    <property type="project" value="InterPro"/>
</dbReference>
<keyword evidence="10" id="KW-1185">Reference proteome</keyword>
<feature type="transmembrane region" description="Helical" evidence="7">
    <location>
        <begin position="435"/>
        <end position="452"/>
    </location>
</feature>
<evidence type="ECO:0000256" key="3">
    <source>
        <dbReference type="ARBA" id="ARBA00022692"/>
    </source>
</evidence>